<keyword evidence="1" id="KW-0812">Transmembrane</keyword>
<dbReference type="EMBL" id="BLLF01005736">
    <property type="protein sequence ID" value="GFH31573.1"/>
    <property type="molecule type" value="Genomic_DNA"/>
</dbReference>
<protein>
    <submittedName>
        <fullName evidence="2">Uncharacterized protein</fullName>
    </submittedName>
</protein>
<organism evidence="2 3">
    <name type="scientific">Haematococcus lacustris</name>
    <name type="common">Green alga</name>
    <name type="synonym">Haematococcus pluvialis</name>
    <dbReference type="NCBI Taxonomy" id="44745"/>
    <lineage>
        <taxon>Eukaryota</taxon>
        <taxon>Viridiplantae</taxon>
        <taxon>Chlorophyta</taxon>
        <taxon>core chlorophytes</taxon>
        <taxon>Chlorophyceae</taxon>
        <taxon>CS clade</taxon>
        <taxon>Chlamydomonadales</taxon>
        <taxon>Haematococcaceae</taxon>
        <taxon>Haematococcus</taxon>
    </lineage>
</organism>
<name>A0A6A0AH72_HAELA</name>
<gene>
    <name evidence="2" type="ORF">HaLaN_30644</name>
</gene>
<comment type="caution">
    <text evidence="2">The sequence shown here is derived from an EMBL/GenBank/DDBJ whole genome shotgun (WGS) entry which is preliminary data.</text>
</comment>
<evidence type="ECO:0000313" key="2">
    <source>
        <dbReference type="EMBL" id="GFH31573.1"/>
    </source>
</evidence>
<keyword evidence="3" id="KW-1185">Reference proteome</keyword>
<dbReference type="AlphaFoldDB" id="A0A6A0AH72"/>
<sequence length="66" mass="7041">EDDASGVYARFNKHLQSTVVPGTAPKVSLAAFGVHSAMGYSLTAAIAFPALALFNLLRFPIIMYVL</sequence>
<reference evidence="2 3" key="1">
    <citation type="submission" date="2020-02" db="EMBL/GenBank/DDBJ databases">
        <title>Draft genome sequence of Haematococcus lacustris strain NIES-144.</title>
        <authorList>
            <person name="Morimoto D."/>
            <person name="Nakagawa S."/>
            <person name="Yoshida T."/>
            <person name="Sawayama S."/>
        </authorList>
    </citation>
    <scope>NUCLEOTIDE SEQUENCE [LARGE SCALE GENOMIC DNA]</scope>
    <source>
        <strain evidence="2 3">NIES-144</strain>
    </source>
</reference>
<evidence type="ECO:0000313" key="3">
    <source>
        <dbReference type="Proteomes" id="UP000485058"/>
    </source>
</evidence>
<feature type="transmembrane region" description="Helical" evidence="1">
    <location>
        <begin position="37"/>
        <end position="57"/>
    </location>
</feature>
<keyword evidence="1" id="KW-1133">Transmembrane helix</keyword>
<keyword evidence="1" id="KW-0472">Membrane</keyword>
<dbReference type="Proteomes" id="UP000485058">
    <property type="component" value="Unassembled WGS sequence"/>
</dbReference>
<accession>A0A6A0AH72</accession>
<evidence type="ECO:0000256" key="1">
    <source>
        <dbReference type="SAM" id="Phobius"/>
    </source>
</evidence>
<feature type="non-terminal residue" evidence="2">
    <location>
        <position position="1"/>
    </location>
</feature>
<proteinExistence type="predicted"/>